<dbReference type="Proteomes" id="UP001153269">
    <property type="component" value="Unassembled WGS sequence"/>
</dbReference>
<name>A0A9N7YL31_PLEPL</name>
<sequence length="270" mass="28599">PSYTTVLVVHPIPPGPNGHQSGEPACDPVVSIVPCSSPVHDLTLTHKSTASDPRRECQSPGKNREESQGGHFETVLDTLNYIRACDEKEEELQRKAAEPVDEGDSAGKRSEAALQPPAEHSRSVSAMLNHELELQALLRSDGSCTGDKRRPGNRVASVERHGLMLLLLVDSEASLSAAGYTSWHGGVKRSSGGVGISSEEPPRYDGGQVHSCSGFHAVGLCWGDVCAFLQREATTWCTAVTSPTCAGPIKPAGSHVELSGDTKKEVAVSC</sequence>
<evidence type="ECO:0000313" key="2">
    <source>
        <dbReference type="EMBL" id="CAB1429301.1"/>
    </source>
</evidence>
<organism evidence="2 3">
    <name type="scientific">Pleuronectes platessa</name>
    <name type="common">European plaice</name>
    <dbReference type="NCBI Taxonomy" id="8262"/>
    <lineage>
        <taxon>Eukaryota</taxon>
        <taxon>Metazoa</taxon>
        <taxon>Chordata</taxon>
        <taxon>Craniata</taxon>
        <taxon>Vertebrata</taxon>
        <taxon>Euteleostomi</taxon>
        <taxon>Actinopterygii</taxon>
        <taxon>Neopterygii</taxon>
        <taxon>Teleostei</taxon>
        <taxon>Neoteleostei</taxon>
        <taxon>Acanthomorphata</taxon>
        <taxon>Carangaria</taxon>
        <taxon>Pleuronectiformes</taxon>
        <taxon>Pleuronectoidei</taxon>
        <taxon>Pleuronectidae</taxon>
        <taxon>Pleuronectes</taxon>
    </lineage>
</organism>
<gene>
    <name evidence="2" type="ORF">PLEPLA_LOCUS17277</name>
</gene>
<feature type="region of interest" description="Disordered" evidence="1">
    <location>
        <begin position="90"/>
        <end position="123"/>
    </location>
</feature>
<protein>
    <submittedName>
        <fullName evidence="2">Uncharacterized protein</fullName>
    </submittedName>
</protein>
<evidence type="ECO:0000256" key="1">
    <source>
        <dbReference type="SAM" id="MobiDB-lite"/>
    </source>
</evidence>
<feature type="non-terminal residue" evidence="2">
    <location>
        <position position="1"/>
    </location>
</feature>
<feature type="region of interest" description="Disordered" evidence="1">
    <location>
        <begin position="43"/>
        <end position="70"/>
    </location>
</feature>
<feature type="compositionally biased region" description="Basic and acidic residues" evidence="1">
    <location>
        <begin position="52"/>
        <end position="68"/>
    </location>
</feature>
<evidence type="ECO:0000313" key="3">
    <source>
        <dbReference type="Proteomes" id="UP001153269"/>
    </source>
</evidence>
<comment type="caution">
    <text evidence="2">The sequence shown here is derived from an EMBL/GenBank/DDBJ whole genome shotgun (WGS) entry which is preliminary data.</text>
</comment>
<dbReference type="EMBL" id="CADEAL010001120">
    <property type="protein sequence ID" value="CAB1429301.1"/>
    <property type="molecule type" value="Genomic_DNA"/>
</dbReference>
<accession>A0A9N7YL31</accession>
<proteinExistence type="predicted"/>
<dbReference type="AlphaFoldDB" id="A0A9N7YL31"/>
<reference evidence="2" key="1">
    <citation type="submission" date="2020-03" db="EMBL/GenBank/DDBJ databases">
        <authorList>
            <person name="Weist P."/>
        </authorList>
    </citation>
    <scope>NUCLEOTIDE SEQUENCE</scope>
</reference>
<keyword evidence="3" id="KW-1185">Reference proteome</keyword>